<gene>
    <name evidence="1" type="ORF">GCM10023349_32040</name>
</gene>
<name>A0ABP8XMQ4_9ACTN</name>
<evidence type="ECO:0000313" key="1">
    <source>
        <dbReference type="EMBL" id="GAA4710701.1"/>
    </source>
</evidence>
<dbReference type="Proteomes" id="UP001499974">
    <property type="component" value="Unassembled WGS sequence"/>
</dbReference>
<dbReference type="EMBL" id="BAABKM010000002">
    <property type="protein sequence ID" value="GAA4710701.1"/>
    <property type="molecule type" value="Genomic_DNA"/>
</dbReference>
<keyword evidence="2" id="KW-1185">Reference proteome</keyword>
<organism evidence="1 2">
    <name type="scientific">Nocardioides conyzicola</name>
    <dbReference type="NCBI Taxonomy" id="1651781"/>
    <lineage>
        <taxon>Bacteria</taxon>
        <taxon>Bacillati</taxon>
        <taxon>Actinomycetota</taxon>
        <taxon>Actinomycetes</taxon>
        <taxon>Propionibacteriales</taxon>
        <taxon>Nocardioidaceae</taxon>
        <taxon>Nocardioides</taxon>
    </lineage>
</organism>
<dbReference type="SUPFAM" id="SSF53335">
    <property type="entry name" value="S-adenosyl-L-methionine-dependent methyltransferases"/>
    <property type="match status" value="1"/>
</dbReference>
<sequence>MLVDSPTSVGARRRARRWELVAERFPDLSRMEVVDLGGTAEAWRRAPVRPARVTVVNLFEPGAADESWIVPVTGDACAAREALRTAGQGQRYDLVFSNSLIEHVGGHAQRAALAAEARELAPRHWVQTPYRYFPVEPHWLFPGLQFLPMGLRARVAAAWPMAHTKPGSAAQAMSEVQWTELIGVAELRAYFPGSQILRERAFGVTKSIVAVADGP</sequence>
<reference evidence="2" key="1">
    <citation type="journal article" date="2019" name="Int. J. Syst. Evol. Microbiol.">
        <title>The Global Catalogue of Microorganisms (GCM) 10K type strain sequencing project: providing services to taxonomists for standard genome sequencing and annotation.</title>
        <authorList>
            <consortium name="The Broad Institute Genomics Platform"/>
            <consortium name="The Broad Institute Genome Sequencing Center for Infectious Disease"/>
            <person name="Wu L."/>
            <person name="Ma J."/>
        </authorList>
    </citation>
    <scope>NUCLEOTIDE SEQUENCE [LARGE SCALE GENOMIC DNA]</scope>
    <source>
        <strain evidence="2">JCM 18531</strain>
    </source>
</reference>
<comment type="caution">
    <text evidence="1">The sequence shown here is derived from an EMBL/GenBank/DDBJ whole genome shotgun (WGS) entry which is preliminary data.</text>
</comment>
<accession>A0ABP8XMQ4</accession>
<evidence type="ECO:0000313" key="2">
    <source>
        <dbReference type="Proteomes" id="UP001499974"/>
    </source>
</evidence>
<dbReference type="InterPro" id="IPR029063">
    <property type="entry name" value="SAM-dependent_MTases_sf"/>
</dbReference>
<evidence type="ECO:0008006" key="3">
    <source>
        <dbReference type="Google" id="ProtNLM"/>
    </source>
</evidence>
<proteinExistence type="predicted"/>
<protein>
    <recommendedName>
        <fullName evidence="3">Methyltransferase type 11</fullName>
    </recommendedName>
</protein>